<gene>
    <name evidence="3" type="ORF">BJ971_004650</name>
</gene>
<reference evidence="3 4" key="1">
    <citation type="submission" date="2020-08" db="EMBL/GenBank/DDBJ databases">
        <title>Sequencing the genomes of 1000 actinobacteria strains.</title>
        <authorList>
            <person name="Klenk H.-P."/>
        </authorList>
    </citation>
    <scope>NUCLEOTIDE SEQUENCE [LARGE SCALE GENOMIC DNA]</scope>
    <source>
        <strain evidence="3 4">DSM 43149</strain>
    </source>
</reference>
<feature type="region of interest" description="Disordered" evidence="1">
    <location>
        <begin position="1"/>
        <end position="131"/>
    </location>
</feature>
<feature type="transmembrane region" description="Helical" evidence="2">
    <location>
        <begin position="248"/>
        <end position="270"/>
    </location>
</feature>
<evidence type="ECO:0000313" key="3">
    <source>
        <dbReference type="EMBL" id="MBB4764094.1"/>
    </source>
</evidence>
<feature type="transmembrane region" description="Helical" evidence="2">
    <location>
        <begin position="290"/>
        <end position="308"/>
    </location>
</feature>
<feature type="transmembrane region" description="Helical" evidence="2">
    <location>
        <begin position="320"/>
        <end position="339"/>
    </location>
</feature>
<dbReference type="EMBL" id="JACHNH010000001">
    <property type="protein sequence ID" value="MBB4764094.1"/>
    <property type="molecule type" value="Genomic_DNA"/>
</dbReference>
<name>A0A7W7I0H0_9ACTN</name>
<evidence type="ECO:0000256" key="1">
    <source>
        <dbReference type="SAM" id="MobiDB-lite"/>
    </source>
</evidence>
<proteinExistence type="predicted"/>
<comment type="caution">
    <text evidence="3">The sequence shown here is derived from an EMBL/GenBank/DDBJ whole genome shotgun (WGS) entry which is preliminary data.</text>
</comment>
<feature type="compositionally biased region" description="Polar residues" evidence="1">
    <location>
        <begin position="26"/>
        <end position="38"/>
    </location>
</feature>
<dbReference type="Proteomes" id="UP000578112">
    <property type="component" value="Unassembled WGS sequence"/>
</dbReference>
<evidence type="ECO:0000313" key="4">
    <source>
        <dbReference type="Proteomes" id="UP000578112"/>
    </source>
</evidence>
<organism evidence="3 4">
    <name type="scientific">Actinoplanes digitatis</name>
    <dbReference type="NCBI Taxonomy" id="1868"/>
    <lineage>
        <taxon>Bacteria</taxon>
        <taxon>Bacillati</taxon>
        <taxon>Actinomycetota</taxon>
        <taxon>Actinomycetes</taxon>
        <taxon>Micromonosporales</taxon>
        <taxon>Micromonosporaceae</taxon>
        <taxon>Actinoplanes</taxon>
    </lineage>
</organism>
<keyword evidence="4" id="KW-1185">Reference proteome</keyword>
<feature type="transmembrane region" description="Helical" evidence="2">
    <location>
        <begin position="203"/>
        <end position="227"/>
    </location>
</feature>
<dbReference type="RefSeq" id="WP_184995322.1">
    <property type="nucleotide sequence ID" value="NZ_BOMK01000066.1"/>
</dbReference>
<sequence length="399" mass="41032">MNGTEDAAASASNDPGTSVPAPDSPESGQAETTTSEAEQPTEPGTAEPDEAAPEEADPDDADPDDAAQEEAEPDDAPQEEAESDDAAAQPAEAGEAPPEAEELEPAELEPAELEPEELEPEELEPEELEPAELEAEAADLPVPSVGPGLHGWVQGAGAVLWGAAAPLALIVGLAALATYHLIVRAGDVLVTLVGGFGPVMLPLWVLAFIVLSPVPLMICLAGTVGVVSARASAETRPAVVWRSIAARLGTLWLWLAGCYVVMLTPSLLFSLSGVMLDRATDLAMTVALDLIWTVALTVAGMVGCVVLVEPGQSLPRAWRLLSPIPVIGLAAATLALVVLPELANMTWGAVGLTVTSACCDLLWAVAALVTYAQARGRIEPVAGPAPHDEPATPEAVPVD</sequence>
<feature type="compositionally biased region" description="Acidic residues" evidence="1">
    <location>
        <begin position="98"/>
        <end position="131"/>
    </location>
</feature>
<feature type="transmembrane region" description="Helical" evidence="2">
    <location>
        <begin position="158"/>
        <end position="183"/>
    </location>
</feature>
<keyword evidence="2" id="KW-0472">Membrane</keyword>
<keyword evidence="2" id="KW-1133">Transmembrane helix</keyword>
<dbReference type="AlphaFoldDB" id="A0A7W7I0H0"/>
<protein>
    <submittedName>
        <fullName evidence="3">Uncharacterized protein</fullName>
    </submittedName>
</protein>
<feature type="compositionally biased region" description="Low complexity" evidence="1">
    <location>
        <begin position="86"/>
        <end position="97"/>
    </location>
</feature>
<accession>A0A7W7I0H0</accession>
<feature type="transmembrane region" description="Helical" evidence="2">
    <location>
        <begin position="345"/>
        <end position="369"/>
    </location>
</feature>
<keyword evidence="2" id="KW-0812">Transmembrane</keyword>
<evidence type="ECO:0000256" key="2">
    <source>
        <dbReference type="SAM" id="Phobius"/>
    </source>
</evidence>
<feature type="compositionally biased region" description="Acidic residues" evidence="1">
    <location>
        <begin position="47"/>
        <end position="85"/>
    </location>
</feature>